<evidence type="ECO:0000313" key="3">
    <source>
        <dbReference type="EMBL" id="VVE85715.1"/>
    </source>
</evidence>
<keyword evidence="1" id="KW-0378">Hydrolase</keyword>
<dbReference type="InterPro" id="IPR050789">
    <property type="entry name" value="Diverse_Enzym_Activities"/>
</dbReference>
<protein>
    <submittedName>
        <fullName evidence="3">Beta-lactamase</fullName>
    </submittedName>
</protein>
<dbReference type="PANTHER" id="PTHR43283">
    <property type="entry name" value="BETA-LACTAMASE-RELATED"/>
    <property type="match status" value="1"/>
</dbReference>
<name>A0A5E5BKZ7_9BURK</name>
<dbReference type="SUPFAM" id="SSF56601">
    <property type="entry name" value="beta-lactamase/transpeptidase-like"/>
    <property type="match status" value="1"/>
</dbReference>
<dbReference type="InterPro" id="IPR001466">
    <property type="entry name" value="Beta-lactam-related"/>
</dbReference>
<feature type="domain" description="Beta-lactamase-related" evidence="2">
    <location>
        <begin position="63"/>
        <end position="407"/>
    </location>
</feature>
<evidence type="ECO:0000259" key="2">
    <source>
        <dbReference type="Pfam" id="PF00144"/>
    </source>
</evidence>
<accession>A0A5E5BKZ7</accession>
<dbReference type="Proteomes" id="UP000335538">
    <property type="component" value="Unassembled WGS sequence"/>
</dbReference>
<dbReference type="Pfam" id="PF00144">
    <property type="entry name" value="Beta-lactamase"/>
    <property type="match status" value="1"/>
</dbReference>
<evidence type="ECO:0000313" key="4">
    <source>
        <dbReference type="Proteomes" id="UP000335538"/>
    </source>
</evidence>
<dbReference type="AlphaFoldDB" id="A0A5E5BKZ7"/>
<dbReference type="PANTHER" id="PTHR43283:SF11">
    <property type="entry name" value="BETA-LACTAMASE-RELATED DOMAIN-CONTAINING PROTEIN"/>
    <property type="match status" value="1"/>
</dbReference>
<dbReference type="EMBL" id="CABPSR010000032">
    <property type="protein sequence ID" value="VVE85715.1"/>
    <property type="molecule type" value="Genomic_DNA"/>
</dbReference>
<dbReference type="GO" id="GO:0016787">
    <property type="term" value="F:hydrolase activity"/>
    <property type="evidence" value="ECO:0007669"/>
    <property type="project" value="UniProtKB-KW"/>
</dbReference>
<reference evidence="3 4" key="1">
    <citation type="submission" date="2019-08" db="EMBL/GenBank/DDBJ databases">
        <authorList>
            <person name="Peeters C."/>
        </authorList>
    </citation>
    <scope>NUCLEOTIDE SEQUENCE [LARGE SCALE GENOMIC DNA]</scope>
    <source>
        <strain evidence="3 4">LMG 31121</strain>
    </source>
</reference>
<dbReference type="Gene3D" id="3.40.710.10">
    <property type="entry name" value="DD-peptidase/beta-lactamase superfamily"/>
    <property type="match status" value="1"/>
</dbReference>
<organism evidence="3 4">
    <name type="scientific">Pandoraea sputorum</name>
    <dbReference type="NCBI Taxonomy" id="93222"/>
    <lineage>
        <taxon>Bacteria</taxon>
        <taxon>Pseudomonadati</taxon>
        <taxon>Pseudomonadota</taxon>
        <taxon>Betaproteobacteria</taxon>
        <taxon>Burkholderiales</taxon>
        <taxon>Burkholderiaceae</taxon>
        <taxon>Pandoraea</taxon>
    </lineage>
</organism>
<dbReference type="InterPro" id="IPR012338">
    <property type="entry name" value="Beta-lactam/transpept-like"/>
</dbReference>
<gene>
    <name evidence="3" type="ORF">PSP31121_05378</name>
</gene>
<dbReference type="RefSeq" id="WP_150811441.1">
    <property type="nucleotide sequence ID" value="NZ_CABPSR010000032.1"/>
</dbReference>
<proteinExistence type="predicted"/>
<evidence type="ECO:0000256" key="1">
    <source>
        <dbReference type="ARBA" id="ARBA00022801"/>
    </source>
</evidence>
<sequence length="440" mass="48524">MTVTDSLCNRRQFLCYSGVTLPLISLHGYASDAKMPGASARPSPLFSDAWLRKIELELTTSVENGMPGAVLHLGNRDAPIYQRAFGVQRRYNERSLMPTPQPMREDTIFDLASLTKIFSTALAFHRLVDRHAVHLDDKVSKYLPGFSPAISLRLLLGHNSGLPADYPFYDPDKVAPGMYSQERNGTVRRLPRVPLAAPPGTQTLYSDIGFLTLGAVIEQVTGLRQDVFVTSEIYSRLGLRHTGYAPLRHGEGRDACEASERCGNTRDGHVDFPNIRARTIQAEVQDETAFYAMEQIAGHAGLFSTADELGVMCRLLLNGGTLGGYTLCSRATVDLFRYTFNLDQSYALGWQLLTPASAKLYGDIAPHVCPPGEAVGHTGWTGKCVIVDFRRGVYFLLLTNKKHTPVIALPEYWNLFEGDLTSAGKYGNIADLFYRGALLA</sequence>